<evidence type="ECO:0000313" key="2">
    <source>
        <dbReference type="EMBL" id="CAJ1953804.1"/>
    </source>
</evidence>
<accession>A0AAD2FV53</accession>
<evidence type="ECO:0000313" key="3">
    <source>
        <dbReference type="Proteomes" id="UP001295423"/>
    </source>
</evidence>
<evidence type="ECO:0000256" key="1">
    <source>
        <dbReference type="SAM" id="MobiDB-lite"/>
    </source>
</evidence>
<reference evidence="2" key="1">
    <citation type="submission" date="2023-08" db="EMBL/GenBank/DDBJ databases">
        <authorList>
            <person name="Audoor S."/>
            <person name="Bilcke G."/>
        </authorList>
    </citation>
    <scope>NUCLEOTIDE SEQUENCE</scope>
</reference>
<proteinExistence type="predicted"/>
<gene>
    <name evidence="2" type="ORF">CYCCA115_LOCUS14405</name>
</gene>
<keyword evidence="3" id="KW-1185">Reference proteome</keyword>
<dbReference type="Proteomes" id="UP001295423">
    <property type="component" value="Unassembled WGS sequence"/>
</dbReference>
<dbReference type="EMBL" id="CAKOGP040001842">
    <property type="protein sequence ID" value="CAJ1953804.1"/>
    <property type="molecule type" value="Genomic_DNA"/>
</dbReference>
<feature type="compositionally biased region" description="Polar residues" evidence="1">
    <location>
        <begin position="106"/>
        <end position="118"/>
    </location>
</feature>
<sequence>MSNLLTPPGLVSKRAYSQWRSPNTPKAFSDPMPHQIRAWIETEKGIRRLLKDELARGLGIPKGAEKGLSVHSLCQSTSLFHWEYLSYSMECLKDHGTPGSDHGPRPTSTNEESASPITIETDYYA</sequence>
<organism evidence="2 3">
    <name type="scientific">Cylindrotheca closterium</name>
    <dbReference type="NCBI Taxonomy" id="2856"/>
    <lineage>
        <taxon>Eukaryota</taxon>
        <taxon>Sar</taxon>
        <taxon>Stramenopiles</taxon>
        <taxon>Ochrophyta</taxon>
        <taxon>Bacillariophyta</taxon>
        <taxon>Bacillariophyceae</taxon>
        <taxon>Bacillariophycidae</taxon>
        <taxon>Bacillariales</taxon>
        <taxon>Bacillariaceae</taxon>
        <taxon>Cylindrotheca</taxon>
    </lineage>
</organism>
<name>A0AAD2FV53_9STRA</name>
<protein>
    <submittedName>
        <fullName evidence="2">Uncharacterized protein</fullName>
    </submittedName>
</protein>
<feature type="region of interest" description="Disordered" evidence="1">
    <location>
        <begin position="95"/>
        <end position="125"/>
    </location>
</feature>
<comment type="caution">
    <text evidence="2">The sequence shown here is derived from an EMBL/GenBank/DDBJ whole genome shotgun (WGS) entry which is preliminary data.</text>
</comment>
<dbReference type="AlphaFoldDB" id="A0AAD2FV53"/>